<feature type="transmembrane region" description="Helical" evidence="1">
    <location>
        <begin position="71"/>
        <end position="89"/>
    </location>
</feature>
<dbReference type="KEGG" id="mflg:ABS361_14455"/>
<evidence type="ECO:0000256" key="1">
    <source>
        <dbReference type="SAM" id="Phobius"/>
    </source>
</evidence>
<dbReference type="AlphaFoldDB" id="A0AAU7X8G7"/>
<dbReference type="InterPro" id="IPR045594">
    <property type="entry name" value="DUF6460"/>
</dbReference>
<proteinExistence type="predicted"/>
<sequence length="95" mass="10568">MASNSLDRFFGGPPVRTLLWLVVLSVVIGFVLATIGLDPVTLVHRVFADFGRFVDYVLHFGSDLVGNVVRYFIYGAVVVIPIWLIARLLSYGRRG</sequence>
<accession>A0AAU7X8G7</accession>
<organism evidence="3">
    <name type="scientific">Methyloraptor flagellatus</name>
    <dbReference type="NCBI Taxonomy" id="3162530"/>
    <lineage>
        <taxon>Bacteria</taxon>
        <taxon>Pseudomonadati</taxon>
        <taxon>Pseudomonadota</taxon>
        <taxon>Alphaproteobacteria</taxon>
        <taxon>Hyphomicrobiales</taxon>
        <taxon>Ancalomicrobiaceae</taxon>
        <taxon>Methyloraptor</taxon>
    </lineage>
</organism>
<dbReference type="RefSeq" id="WP_407048390.1">
    <property type="nucleotide sequence ID" value="NZ_CP158568.1"/>
</dbReference>
<feature type="domain" description="DUF6460" evidence="2">
    <location>
        <begin position="58"/>
        <end position="92"/>
    </location>
</feature>
<evidence type="ECO:0000259" key="2">
    <source>
        <dbReference type="Pfam" id="PF20061"/>
    </source>
</evidence>
<feature type="transmembrane region" description="Helical" evidence="1">
    <location>
        <begin position="18"/>
        <end position="37"/>
    </location>
</feature>
<keyword evidence="1" id="KW-0812">Transmembrane</keyword>
<protein>
    <submittedName>
        <fullName evidence="3">DUF6460 domain-containing protein</fullName>
    </submittedName>
</protein>
<keyword evidence="1" id="KW-0472">Membrane</keyword>
<gene>
    <name evidence="3" type="ORF">ABS361_14455</name>
</gene>
<evidence type="ECO:0000313" key="3">
    <source>
        <dbReference type="EMBL" id="XBY43291.1"/>
    </source>
</evidence>
<keyword evidence="1" id="KW-1133">Transmembrane helix</keyword>
<dbReference type="Pfam" id="PF20061">
    <property type="entry name" value="DUF6460"/>
    <property type="match status" value="1"/>
</dbReference>
<name>A0AAU7X8G7_9HYPH</name>
<reference evidence="3" key="1">
    <citation type="submission" date="2024-06" db="EMBL/GenBank/DDBJ databases">
        <title>Methylostella associata gen. nov., sp. nov., a novel Ancalomicrobiaceae-affiliated facultatively methylotrophic bacteria that feed on methanotrophs of the genus Methylococcus.</title>
        <authorList>
            <person name="Saltykova V."/>
            <person name="Danilova O.V."/>
            <person name="Oshkin I.Y."/>
            <person name="Belova S.E."/>
            <person name="Pimenov N.V."/>
            <person name="Dedysh S.N."/>
        </authorList>
    </citation>
    <scope>NUCLEOTIDE SEQUENCE</scope>
    <source>
        <strain evidence="3">S20</strain>
    </source>
</reference>
<dbReference type="EMBL" id="CP158568">
    <property type="protein sequence ID" value="XBY43291.1"/>
    <property type="molecule type" value="Genomic_DNA"/>
</dbReference>